<evidence type="ECO:0000256" key="3">
    <source>
        <dbReference type="SAM" id="SignalP"/>
    </source>
</evidence>
<feature type="compositionally biased region" description="Polar residues" evidence="1">
    <location>
        <begin position="247"/>
        <end position="266"/>
    </location>
</feature>
<feature type="region of interest" description="Disordered" evidence="1">
    <location>
        <begin position="37"/>
        <end position="157"/>
    </location>
</feature>
<organism evidence="4 5">
    <name type="scientific">Rhizopogon vinicolor AM-OR11-026</name>
    <dbReference type="NCBI Taxonomy" id="1314800"/>
    <lineage>
        <taxon>Eukaryota</taxon>
        <taxon>Fungi</taxon>
        <taxon>Dikarya</taxon>
        <taxon>Basidiomycota</taxon>
        <taxon>Agaricomycotina</taxon>
        <taxon>Agaricomycetes</taxon>
        <taxon>Agaricomycetidae</taxon>
        <taxon>Boletales</taxon>
        <taxon>Suillineae</taxon>
        <taxon>Rhizopogonaceae</taxon>
        <taxon>Rhizopogon</taxon>
    </lineage>
</organism>
<sequence length="394" mass="41138">MSRSPLPAMAFVLALHSSAVGASILYMRESEFMFARDGGDGGDDDGDDGNGDGNGNGNGNGKSSTTSSRTTTTKSSTTTSTSSTTTSTSSTTTSTSSTTTSTTSTSSDSGHGTSTTYTSNTQSISSFTTTGTLTSSSSGSTSSAQNNQDSSTSTASHGLSTAARTGLSFGIMFFLIFSAILFCYLKRRSRRARENASYQTAPLSSEVGQYRPPDVVALRERELPPPPRLDIMHPNLSDISHSPPPSANSSVTPLLSDGSRPNSQSISAWNRNSALSQVTGISQISMQEASTLPNPHDPFSAPARSASNASTMVSMASSPPHSRPYDTSALGSAAMTSTFAVPGASNSSDSQPQRRLSALHTDLARHQKELELNHRKSGLDAQEEPQDPPPEYSS</sequence>
<dbReference type="OrthoDB" id="2681752at2759"/>
<protein>
    <recommendedName>
        <fullName evidence="6">Mid2 domain-containing protein</fullName>
    </recommendedName>
</protein>
<dbReference type="STRING" id="1314800.A0A1B7NH25"/>
<proteinExistence type="predicted"/>
<dbReference type="InParanoid" id="A0A1B7NH25"/>
<feature type="compositionally biased region" description="Polar residues" evidence="1">
    <location>
        <begin position="305"/>
        <end position="320"/>
    </location>
</feature>
<accession>A0A1B7NH25</accession>
<feature type="compositionally biased region" description="Polar residues" evidence="1">
    <location>
        <begin position="334"/>
        <end position="354"/>
    </location>
</feature>
<feature type="chain" id="PRO_5008598005" description="Mid2 domain-containing protein" evidence="3">
    <location>
        <begin position="22"/>
        <end position="394"/>
    </location>
</feature>
<keyword evidence="2" id="KW-1133">Transmembrane helix</keyword>
<dbReference type="Proteomes" id="UP000092154">
    <property type="component" value="Unassembled WGS sequence"/>
</dbReference>
<keyword evidence="5" id="KW-1185">Reference proteome</keyword>
<keyword evidence="3" id="KW-0732">Signal</keyword>
<name>A0A1B7NH25_9AGAM</name>
<dbReference type="AlphaFoldDB" id="A0A1B7NH25"/>
<feature type="signal peptide" evidence="3">
    <location>
        <begin position="1"/>
        <end position="21"/>
    </location>
</feature>
<evidence type="ECO:0000256" key="2">
    <source>
        <dbReference type="SAM" id="Phobius"/>
    </source>
</evidence>
<feature type="compositionally biased region" description="Low complexity" evidence="1">
    <location>
        <begin position="61"/>
        <end position="143"/>
    </location>
</feature>
<feature type="compositionally biased region" description="Polar residues" evidence="1">
    <location>
        <begin position="144"/>
        <end position="157"/>
    </location>
</feature>
<evidence type="ECO:0000313" key="4">
    <source>
        <dbReference type="EMBL" id="OAX44148.1"/>
    </source>
</evidence>
<evidence type="ECO:0000256" key="1">
    <source>
        <dbReference type="SAM" id="MobiDB-lite"/>
    </source>
</evidence>
<dbReference type="EMBL" id="KV448128">
    <property type="protein sequence ID" value="OAX44148.1"/>
    <property type="molecule type" value="Genomic_DNA"/>
</dbReference>
<evidence type="ECO:0008006" key="6">
    <source>
        <dbReference type="Google" id="ProtNLM"/>
    </source>
</evidence>
<evidence type="ECO:0000313" key="5">
    <source>
        <dbReference type="Proteomes" id="UP000092154"/>
    </source>
</evidence>
<feature type="compositionally biased region" description="Acidic residues" evidence="1">
    <location>
        <begin position="40"/>
        <end position="50"/>
    </location>
</feature>
<keyword evidence="2" id="KW-0812">Transmembrane</keyword>
<keyword evidence="2" id="KW-0472">Membrane</keyword>
<feature type="transmembrane region" description="Helical" evidence="2">
    <location>
        <begin position="166"/>
        <end position="185"/>
    </location>
</feature>
<reference evidence="4 5" key="1">
    <citation type="submission" date="2016-06" db="EMBL/GenBank/DDBJ databases">
        <title>Comparative genomics of the ectomycorrhizal sister species Rhizopogon vinicolor and Rhizopogon vesiculosus (Basidiomycota: Boletales) reveals a divergence of the mating type B locus.</title>
        <authorList>
            <consortium name="DOE Joint Genome Institute"/>
            <person name="Mujic A.B."/>
            <person name="Kuo A."/>
            <person name="Tritt A."/>
            <person name="Lipzen A."/>
            <person name="Chen C."/>
            <person name="Johnson J."/>
            <person name="Sharma A."/>
            <person name="Barry K."/>
            <person name="Grigoriev I.V."/>
            <person name="Spatafora J.W."/>
        </authorList>
    </citation>
    <scope>NUCLEOTIDE SEQUENCE [LARGE SCALE GENOMIC DNA]</scope>
    <source>
        <strain evidence="4 5">AM-OR11-026</strain>
    </source>
</reference>
<feature type="compositionally biased region" description="Gly residues" evidence="1">
    <location>
        <begin position="51"/>
        <end position="60"/>
    </location>
</feature>
<feature type="compositionally biased region" description="Basic and acidic residues" evidence="1">
    <location>
        <begin position="362"/>
        <end position="378"/>
    </location>
</feature>
<feature type="region of interest" description="Disordered" evidence="1">
    <location>
        <begin position="289"/>
        <end position="394"/>
    </location>
</feature>
<feature type="region of interest" description="Disordered" evidence="1">
    <location>
        <begin position="224"/>
        <end position="266"/>
    </location>
</feature>
<gene>
    <name evidence="4" type="ORF">K503DRAFT_861724</name>
</gene>